<organism evidence="1 2">
    <name type="scientific">Novosphingobium aquiterrae</name>
    <dbReference type="NCBI Taxonomy" id="624388"/>
    <lineage>
        <taxon>Bacteria</taxon>
        <taxon>Pseudomonadati</taxon>
        <taxon>Pseudomonadota</taxon>
        <taxon>Alphaproteobacteria</taxon>
        <taxon>Sphingomonadales</taxon>
        <taxon>Sphingomonadaceae</taxon>
        <taxon>Novosphingobium</taxon>
    </lineage>
</organism>
<accession>A0ABV6PLQ6</accession>
<protein>
    <submittedName>
        <fullName evidence="1">YdeI family protein</fullName>
    </submittedName>
</protein>
<dbReference type="RefSeq" id="WP_084277455.1">
    <property type="nucleotide sequence ID" value="NZ_JBHLTL010000011.1"/>
</dbReference>
<sequence>MSDMRSGLPILLFETAQGFGDWLDAQPGDAAGAWLRFARKGAGIASLSKAEAIDLALCHGWIDGQLDKYDAQSWLIRFTPRKARSKWSEVNRTRALELIADGRMTPRGQAEIDRAKADGRWGAAYAPASKIEVPADLREALDQSPKAAAFFATLTGANRYAVLYRIGAVKRPETRARKIAEFVAMLERSETVHG</sequence>
<dbReference type="EMBL" id="JBHLTL010000011">
    <property type="protein sequence ID" value="MFC0590766.1"/>
    <property type="molecule type" value="Genomic_DNA"/>
</dbReference>
<dbReference type="Pfam" id="PF13376">
    <property type="entry name" value="OmdA"/>
    <property type="match status" value="1"/>
</dbReference>
<evidence type="ECO:0000313" key="1">
    <source>
        <dbReference type="EMBL" id="MFC0590766.1"/>
    </source>
</evidence>
<gene>
    <name evidence="1" type="ORF">ACFFF7_15260</name>
</gene>
<comment type="caution">
    <text evidence="1">The sequence shown here is derived from an EMBL/GenBank/DDBJ whole genome shotgun (WGS) entry which is preliminary data.</text>
</comment>
<reference evidence="1 2" key="1">
    <citation type="submission" date="2024-09" db="EMBL/GenBank/DDBJ databases">
        <authorList>
            <person name="Sun Q."/>
            <person name="Mori K."/>
        </authorList>
    </citation>
    <scope>NUCLEOTIDE SEQUENCE [LARGE SCALE GENOMIC DNA]</scope>
    <source>
        <strain evidence="1 2">NCAIM B.02537</strain>
    </source>
</reference>
<name>A0ABV6PLQ6_9SPHN</name>
<proteinExistence type="predicted"/>
<dbReference type="Proteomes" id="UP001589943">
    <property type="component" value="Unassembled WGS sequence"/>
</dbReference>
<keyword evidence="2" id="KW-1185">Reference proteome</keyword>
<evidence type="ECO:0000313" key="2">
    <source>
        <dbReference type="Proteomes" id="UP001589943"/>
    </source>
</evidence>